<gene>
    <name evidence="7" type="ORF">PVK06_010965</name>
</gene>
<accession>A0ABR0Q8E5</accession>
<sequence>MELVLSLCLLSLLASTTGASNDWLNHGGNLQNRRFADKETMISPETASRLRLKWKFNAGQDISATPSIFDGTVYFPSWDGYIYAVKESNGGLVWKKKLQQLTGLNSTRAVSNIDPNITVSRTTPVIAHDLLIFGMSGPAYVVAVKRSNGELVWLTQLDKHPKAIITMSGTYYNGHFYVGTSSSEVTVSIEQCCIFRGSFVKLNARTGKILWRTYMLPDNFGQRGEYAGASIWGSSPSIDIRRNHVYIGTGNLYSAPKNVRDCQERQNNRTDRPSTDECVEPENHSVSILALDLDTGKIKWFNQLGGYDVWFFACNNVPNPKCPPGPNLDADFGAAPMMLTTYVNGVKRDLVAAVQKSGIAWALDRDNGNLIWSTEAGPGGLAGGGTWGAATDEKRVYTNIANSDLKNFTLQPSSKVTTAGGWVAMDSKNGRILWSTADPNNGTASGPVTVANGVLIGGSTFRQGPIYAMNAKSGEILWSYETGATIYGGASVSNGCIYIGHGYKDWLNHGGNLLNRRFADKETKISPGTASRLRLKWKFNAGRDISATPAIFDGTLYFPSWDGYIYAVKASNGGLLWKKNLQHLTGLNSTGAIFDFDPNITVSRSTPVIAHDMLVFGLGGPAYVVAVKRSNGRLVWLTQLDKHSKALITMSGTYYKGHVYVGTSSNEETVSIEQCCIFRGSFVKLNARTGKILWRTYMLPDNFGHRGEYAGAAVWGSSPSIDIYRNHVYIATGNLYSAPKNVRDCQERQNNRTNMPTTDECVEPENHSDSIIALDLDTGKIKWFNQLGGYDVWFFACNNVSNPKCPPGPNLGADFAAAPMMLTTYVDGIKRDLAVAVQKSGFAWALDRDNGKLIWSTEAGPGGLTGGGTWGAATDKKRVYTNIANSDRKNFTLQPSTKVTTAGGWVAMDSKSGRLLWSTADPSNGTANGPVTVANGVVIGGSTFRQGPMYAMNAMTGEILWSYKTGATIYGGASVSNGCIYFGHGYKVSVGLSDPGFTAGNSLFAFCVA</sequence>
<dbReference type="Proteomes" id="UP001358586">
    <property type="component" value="Chromosome 4"/>
</dbReference>
<keyword evidence="4" id="KW-0732">Signal</keyword>
<evidence type="ECO:0000313" key="8">
    <source>
        <dbReference type="Proteomes" id="UP001358586"/>
    </source>
</evidence>
<dbReference type="Pfam" id="PF01011">
    <property type="entry name" value="PQQ"/>
    <property type="match status" value="2"/>
</dbReference>
<dbReference type="InterPro" id="IPR002372">
    <property type="entry name" value="PQQ_rpt_dom"/>
</dbReference>
<dbReference type="SUPFAM" id="SSF50998">
    <property type="entry name" value="Quinoprotein alcohol dehydrogenase-like"/>
    <property type="match status" value="2"/>
</dbReference>
<feature type="signal peptide" evidence="4">
    <location>
        <begin position="1"/>
        <end position="18"/>
    </location>
</feature>
<dbReference type="InterPro" id="IPR011047">
    <property type="entry name" value="Quinoprotein_ADH-like_sf"/>
</dbReference>
<dbReference type="Pfam" id="PF13360">
    <property type="entry name" value="PQQ_2"/>
    <property type="match status" value="1"/>
</dbReference>
<evidence type="ECO:0000259" key="6">
    <source>
        <dbReference type="Pfam" id="PF13360"/>
    </source>
</evidence>
<comment type="similarity">
    <text evidence="2">Belongs to the bacterial PQQ dehydrogenase family.</text>
</comment>
<protein>
    <recommendedName>
        <fullName evidence="5 6">Pyrrolo-quinoline quinone repeat domain-containing protein</fullName>
    </recommendedName>
</protein>
<dbReference type="InterPro" id="IPR018391">
    <property type="entry name" value="PQQ_b-propeller_rpt"/>
</dbReference>
<dbReference type="Gene3D" id="2.140.10.10">
    <property type="entry name" value="Quinoprotein alcohol dehydrogenase-like superfamily"/>
    <property type="match status" value="2"/>
</dbReference>
<evidence type="ECO:0000313" key="7">
    <source>
        <dbReference type="EMBL" id="KAK5835278.1"/>
    </source>
</evidence>
<comment type="cofactor">
    <cofactor evidence="1">
        <name>pyrroloquinoline quinone</name>
        <dbReference type="ChEBI" id="CHEBI:58442"/>
    </cofactor>
</comment>
<keyword evidence="3" id="KW-0560">Oxidoreductase</keyword>
<reference evidence="7 8" key="1">
    <citation type="submission" date="2023-03" db="EMBL/GenBank/DDBJ databases">
        <title>WGS of Gossypium arboreum.</title>
        <authorList>
            <person name="Yu D."/>
        </authorList>
    </citation>
    <scope>NUCLEOTIDE SEQUENCE [LARGE SCALE GENOMIC DNA]</scope>
    <source>
        <tissue evidence="7">Leaf</tissue>
    </source>
</reference>
<feature type="domain" description="Pyrrolo-quinoline quinone repeat" evidence="5">
    <location>
        <begin position="506"/>
        <end position="858"/>
    </location>
</feature>
<keyword evidence="8" id="KW-1185">Reference proteome</keyword>
<evidence type="ECO:0000256" key="3">
    <source>
        <dbReference type="ARBA" id="ARBA00023002"/>
    </source>
</evidence>
<dbReference type="PANTHER" id="PTHR32303">
    <property type="entry name" value="QUINOPROTEIN ALCOHOL DEHYDROGENASE (CYTOCHROME C)"/>
    <property type="match status" value="1"/>
</dbReference>
<evidence type="ECO:0000256" key="2">
    <source>
        <dbReference type="ARBA" id="ARBA00008156"/>
    </source>
</evidence>
<evidence type="ECO:0000256" key="1">
    <source>
        <dbReference type="ARBA" id="ARBA00001931"/>
    </source>
</evidence>
<dbReference type="EMBL" id="JARKNE010000004">
    <property type="protein sequence ID" value="KAK5835278.1"/>
    <property type="molecule type" value="Genomic_DNA"/>
</dbReference>
<feature type="chain" id="PRO_5046065727" description="Pyrrolo-quinoline quinone repeat domain-containing protein" evidence="4">
    <location>
        <begin position="19"/>
        <end position="1009"/>
    </location>
</feature>
<feature type="domain" description="Pyrrolo-quinoline quinone repeat" evidence="6">
    <location>
        <begin position="421"/>
        <end position="497"/>
    </location>
</feature>
<comment type="caution">
    <text evidence="7">The sequence shown here is derived from an EMBL/GenBank/DDBJ whole genome shotgun (WGS) entry which is preliminary data.</text>
</comment>
<dbReference type="SMART" id="SM00564">
    <property type="entry name" value="PQQ"/>
    <property type="match status" value="10"/>
</dbReference>
<dbReference type="PANTHER" id="PTHR32303:SF10">
    <property type="entry name" value="OUTER MEMBRANE PROTEIN ASSEMBLY FACTOR BAMB"/>
    <property type="match status" value="1"/>
</dbReference>
<evidence type="ECO:0000256" key="4">
    <source>
        <dbReference type="SAM" id="SignalP"/>
    </source>
</evidence>
<name>A0ABR0Q8E5_GOSAR</name>
<evidence type="ECO:0000259" key="5">
    <source>
        <dbReference type="Pfam" id="PF01011"/>
    </source>
</evidence>
<proteinExistence type="inferred from homology"/>
<organism evidence="7 8">
    <name type="scientific">Gossypium arboreum</name>
    <name type="common">Tree cotton</name>
    <name type="synonym">Gossypium nanking</name>
    <dbReference type="NCBI Taxonomy" id="29729"/>
    <lineage>
        <taxon>Eukaryota</taxon>
        <taxon>Viridiplantae</taxon>
        <taxon>Streptophyta</taxon>
        <taxon>Embryophyta</taxon>
        <taxon>Tracheophyta</taxon>
        <taxon>Spermatophyta</taxon>
        <taxon>Magnoliopsida</taxon>
        <taxon>eudicotyledons</taxon>
        <taxon>Gunneridae</taxon>
        <taxon>Pentapetalae</taxon>
        <taxon>rosids</taxon>
        <taxon>malvids</taxon>
        <taxon>Malvales</taxon>
        <taxon>Malvaceae</taxon>
        <taxon>Malvoideae</taxon>
        <taxon>Gossypium</taxon>
    </lineage>
</organism>
<feature type="domain" description="Pyrrolo-quinoline quinone repeat" evidence="5">
    <location>
        <begin position="23"/>
        <end position="375"/>
    </location>
</feature>